<reference evidence="1 2" key="1">
    <citation type="journal article" date="2020" name="Cell">
        <title>Large-Scale Comparative Analyses of Tick Genomes Elucidate Their Genetic Diversity and Vector Capacities.</title>
        <authorList>
            <consortium name="Tick Genome and Microbiome Consortium (TIGMIC)"/>
            <person name="Jia N."/>
            <person name="Wang J."/>
            <person name="Shi W."/>
            <person name="Du L."/>
            <person name="Sun Y."/>
            <person name="Zhan W."/>
            <person name="Jiang J.F."/>
            <person name="Wang Q."/>
            <person name="Zhang B."/>
            <person name="Ji P."/>
            <person name="Bell-Sakyi L."/>
            <person name="Cui X.M."/>
            <person name="Yuan T.T."/>
            <person name="Jiang B.G."/>
            <person name="Yang W.F."/>
            <person name="Lam T.T."/>
            <person name="Chang Q.C."/>
            <person name="Ding S.J."/>
            <person name="Wang X.J."/>
            <person name="Zhu J.G."/>
            <person name="Ruan X.D."/>
            <person name="Zhao L."/>
            <person name="Wei J.T."/>
            <person name="Ye R.Z."/>
            <person name="Que T.C."/>
            <person name="Du C.H."/>
            <person name="Zhou Y.H."/>
            <person name="Cheng J.X."/>
            <person name="Dai P.F."/>
            <person name="Guo W.B."/>
            <person name="Han X.H."/>
            <person name="Huang E.J."/>
            <person name="Li L.F."/>
            <person name="Wei W."/>
            <person name="Gao Y.C."/>
            <person name="Liu J.Z."/>
            <person name="Shao H.Z."/>
            <person name="Wang X."/>
            <person name="Wang C.C."/>
            <person name="Yang T.C."/>
            <person name="Huo Q.B."/>
            <person name="Li W."/>
            <person name="Chen H.Y."/>
            <person name="Chen S.E."/>
            <person name="Zhou L.G."/>
            <person name="Ni X.B."/>
            <person name="Tian J.H."/>
            <person name="Sheng Y."/>
            <person name="Liu T."/>
            <person name="Pan Y.S."/>
            <person name="Xia L.Y."/>
            <person name="Li J."/>
            <person name="Zhao F."/>
            <person name="Cao W.C."/>
        </authorList>
    </citation>
    <scope>NUCLEOTIDE SEQUENCE [LARGE SCALE GENOMIC DNA]</scope>
    <source>
        <strain evidence="1">Iper-2018</strain>
    </source>
</reference>
<evidence type="ECO:0000313" key="2">
    <source>
        <dbReference type="Proteomes" id="UP000805193"/>
    </source>
</evidence>
<name>A0AC60Q3X1_IXOPE</name>
<sequence length="153" mass="16425">MGNAARLRFLLLQIFAAAWAVEEVPHPLTTLTSNQRGFEERSQFPSSPTTSADFLPGATLVWQRTGTLSCDFTLQKEQPPTSQTGFGAGMGNAARLRFLLLQLAMTAEELTPSIVRMALENQLMPEACAGHAGSASPVVQTVDASGDGRLNFD</sequence>
<dbReference type="EMBL" id="JABSTQ010009536">
    <property type="protein sequence ID" value="KAG0428332.1"/>
    <property type="molecule type" value="Genomic_DNA"/>
</dbReference>
<gene>
    <name evidence="1" type="ORF">HPB47_024678</name>
</gene>
<accession>A0AC60Q3X1</accession>
<comment type="caution">
    <text evidence="1">The sequence shown here is derived from an EMBL/GenBank/DDBJ whole genome shotgun (WGS) entry which is preliminary data.</text>
</comment>
<evidence type="ECO:0000313" key="1">
    <source>
        <dbReference type="EMBL" id="KAG0428332.1"/>
    </source>
</evidence>
<organism evidence="1 2">
    <name type="scientific">Ixodes persulcatus</name>
    <name type="common">Taiga tick</name>
    <dbReference type="NCBI Taxonomy" id="34615"/>
    <lineage>
        <taxon>Eukaryota</taxon>
        <taxon>Metazoa</taxon>
        <taxon>Ecdysozoa</taxon>
        <taxon>Arthropoda</taxon>
        <taxon>Chelicerata</taxon>
        <taxon>Arachnida</taxon>
        <taxon>Acari</taxon>
        <taxon>Parasitiformes</taxon>
        <taxon>Ixodida</taxon>
        <taxon>Ixodoidea</taxon>
        <taxon>Ixodidae</taxon>
        <taxon>Ixodinae</taxon>
        <taxon>Ixodes</taxon>
    </lineage>
</organism>
<keyword evidence="2" id="KW-1185">Reference proteome</keyword>
<proteinExistence type="predicted"/>
<protein>
    <submittedName>
        <fullName evidence="1">Uncharacterized protein</fullName>
    </submittedName>
</protein>
<dbReference type="Proteomes" id="UP000805193">
    <property type="component" value="Unassembled WGS sequence"/>
</dbReference>